<dbReference type="OMA" id="SFETMWR"/>
<dbReference type="OrthoDB" id="10029320at2759"/>
<sequence>MQNFIYTVIILAFLYRLINSIKRKKPKKPWQELLKKSTLEMRAIPNKRLVLMFGIENSFTTSSPHVHRRFLRSTIKKLESIAKSDWKKATEFVCQEVEERRYNAKVLGSLKLSSLVQCLTFRFIMYEFFSSVQPPRDTTIEKLTKKINSLWIKSKSFEIEKLEVLETEKKEILQLLSETMSEKVEEGNKNPFNIILPAYETLWRVVSHCFLETVFRASPEERLVYYRIARRFIHNPSLNTLNENGFEQINMNMIVKETLRLYPPTRRIYRLFDGMKDCVDVESLQRDHVIFGPNANKFQPRRWKNIEQEKLEQYLPFGYGKFKCPARNNVASMMIAILSSTLILKMGGNCTISKNLGKDPIPSERNSFDDIELTIINDENFKNLV</sequence>
<evidence type="ECO:0000256" key="3">
    <source>
        <dbReference type="ARBA" id="ARBA00022723"/>
    </source>
</evidence>
<evidence type="ECO:0000256" key="1">
    <source>
        <dbReference type="ARBA" id="ARBA00001971"/>
    </source>
</evidence>
<comment type="caution">
    <text evidence="5">The sequence shown here is derived from an EMBL/GenBank/DDBJ whole genome shotgun (WGS) entry which is preliminary data.</text>
</comment>
<comment type="cofactor">
    <cofactor evidence="1">
        <name>heme</name>
        <dbReference type="ChEBI" id="CHEBI:30413"/>
    </cofactor>
</comment>
<dbReference type="SUPFAM" id="SSF48264">
    <property type="entry name" value="Cytochrome P450"/>
    <property type="match status" value="1"/>
</dbReference>
<evidence type="ECO:0000313" key="5">
    <source>
        <dbReference type="EMBL" id="KHJ31212.1"/>
    </source>
</evidence>
<dbReference type="Pfam" id="PF00067">
    <property type="entry name" value="p450"/>
    <property type="match status" value="1"/>
</dbReference>
<dbReference type="Gene3D" id="1.10.630.10">
    <property type="entry name" value="Cytochrome P450"/>
    <property type="match status" value="1"/>
</dbReference>
<dbReference type="Proteomes" id="UP000030854">
    <property type="component" value="Unassembled WGS sequence"/>
</dbReference>
<dbReference type="EMBL" id="JNVN01003121">
    <property type="protein sequence ID" value="KHJ31212.1"/>
    <property type="molecule type" value="Genomic_DNA"/>
</dbReference>
<gene>
    <name evidence="5" type="ORF">EV44_g0241</name>
</gene>
<dbReference type="STRING" id="52586.A0A0B1NXV2"/>
<proteinExistence type="inferred from homology"/>
<dbReference type="PANTHER" id="PTHR24305:SF232">
    <property type="entry name" value="P450, PUTATIVE (EUROFUNG)-RELATED"/>
    <property type="match status" value="1"/>
</dbReference>
<dbReference type="PANTHER" id="PTHR24305">
    <property type="entry name" value="CYTOCHROME P450"/>
    <property type="match status" value="1"/>
</dbReference>
<evidence type="ECO:0000256" key="2">
    <source>
        <dbReference type="ARBA" id="ARBA00010617"/>
    </source>
</evidence>
<keyword evidence="4" id="KW-0408">Iron</keyword>
<protein>
    <submittedName>
        <fullName evidence="5">Putative cytochrome P450</fullName>
    </submittedName>
</protein>
<reference evidence="5 6" key="1">
    <citation type="journal article" date="2014" name="BMC Genomics">
        <title>Adaptive genomic structural variation in the grape powdery mildew pathogen, Erysiphe necator.</title>
        <authorList>
            <person name="Jones L."/>
            <person name="Riaz S."/>
            <person name="Morales-Cruz A."/>
            <person name="Amrine K.C."/>
            <person name="McGuire B."/>
            <person name="Gubler W.D."/>
            <person name="Walker M.A."/>
            <person name="Cantu D."/>
        </authorList>
    </citation>
    <scope>NUCLEOTIDE SEQUENCE [LARGE SCALE GENOMIC DNA]</scope>
    <source>
        <strain evidence="6">c</strain>
    </source>
</reference>
<evidence type="ECO:0000256" key="4">
    <source>
        <dbReference type="ARBA" id="ARBA00023004"/>
    </source>
</evidence>
<evidence type="ECO:0000313" key="6">
    <source>
        <dbReference type="Proteomes" id="UP000030854"/>
    </source>
</evidence>
<dbReference type="InterPro" id="IPR050121">
    <property type="entry name" value="Cytochrome_P450_monoxygenase"/>
</dbReference>
<dbReference type="GO" id="GO:0020037">
    <property type="term" value="F:heme binding"/>
    <property type="evidence" value="ECO:0007669"/>
    <property type="project" value="InterPro"/>
</dbReference>
<comment type="similarity">
    <text evidence="2">Belongs to the cytochrome P450 family.</text>
</comment>
<dbReference type="HOGENOM" id="CLU_044612_0_0_1"/>
<dbReference type="GO" id="GO:0005506">
    <property type="term" value="F:iron ion binding"/>
    <property type="evidence" value="ECO:0007669"/>
    <property type="project" value="InterPro"/>
</dbReference>
<organism evidence="5 6">
    <name type="scientific">Uncinula necator</name>
    <name type="common">Grape powdery mildew</name>
    <dbReference type="NCBI Taxonomy" id="52586"/>
    <lineage>
        <taxon>Eukaryota</taxon>
        <taxon>Fungi</taxon>
        <taxon>Dikarya</taxon>
        <taxon>Ascomycota</taxon>
        <taxon>Pezizomycotina</taxon>
        <taxon>Leotiomycetes</taxon>
        <taxon>Erysiphales</taxon>
        <taxon>Erysiphaceae</taxon>
        <taxon>Erysiphe</taxon>
    </lineage>
</organism>
<name>A0A0B1NXV2_UNCNE</name>
<dbReference type="InterPro" id="IPR001128">
    <property type="entry name" value="Cyt_P450"/>
</dbReference>
<dbReference type="GO" id="GO:0004497">
    <property type="term" value="F:monooxygenase activity"/>
    <property type="evidence" value="ECO:0007669"/>
    <property type="project" value="InterPro"/>
</dbReference>
<dbReference type="InterPro" id="IPR036396">
    <property type="entry name" value="Cyt_P450_sf"/>
</dbReference>
<dbReference type="GO" id="GO:0016705">
    <property type="term" value="F:oxidoreductase activity, acting on paired donors, with incorporation or reduction of molecular oxygen"/>
    <property type="evidence" value="ECO:0007669"/>
    <property type="project" value="InterPro"/>
</dbReference>
<keyword evidence="6" id="KW-1185">Reference proteome</keyword>
<keyword evidence="3" id="KW-0479">Metal-binding</keyword>
<dbReference type="AlphaFoldDB" id="A0A0B1NXV2"/>
<accession>A0A0B1NXV2</accession>